<keyword evidence="3" id="KW-1185">Reference proteome</keyword>
<reference evidence="2 3" key="1">
    <citation type="submission" date="2019-05" db="EMBL/GenBank/DDBJ databases">
        <title>Panacibacter sp. strain 17mud1-8 Genome sequencing and assembly.</title>
        <authorList>
            <person name="Chhetri G."/>
        </authorList>
    </citation>
    <scope>NUCLEOTIDE SEQUENCE [LARGE SCALE GENOMIC DNA]</scope>
    <source>
        <strain evidence="2 3">17mud1-8</strain>
    </source>
</reference>
<dbReference type="OrthoDB" id="1494190at2"/>
<dbReference type="AlphaFoldDB" id="A0A4U3KRF2"/>
<organism evidence="2 3">
    <name type="scientific">Ilyomonas limi</name>
    <dbReference type="NCBI Taxonomy" id="2575867"/>
    <lineage>
        <taxon>Bacteria</taxon>
        <taxon>Pseudomonadati</taxon>
        <taxon>Bacteroidota</taxon>
        <taxon>Chitinophagia</taxon>
        <taxon>Chitinophagales</taxon>
        <taxon>Chitinophagaceae</taxon>
        <taxon>Ilyomonas</taxon>
    </lineage>
</organism>
<evidence type="ECO:0000313" key="3">
    <source>
        <dbReference type="Proteomes" id="UP000305848"/>
    </source>
</evidence>
<feature type="transmembrane region" description="Helical" evidence="1">
    <location>
        <begin position="12"/>
        <end position="33"/>
    </location>
</feature>
<gene>
    <name evidence="2" type="ORF">FC093_21700</name>
</gene>
<dbReference type="RefSeq" id="WP_137263919.1">
    <property type="nucleotide sequence ID" value="NZ_SZQL01000027.1"/>
</dbReference>
<proteinExistence type="predicted"/>
<dbReference type="Proteomes" id="UP000305848">
    <property type="component" value="Unassembled WGS sequence"/>
</dbReference>
<feature type="transmembrane region" description="Helical" evidence="1">
    <location>
        <begin position="53"/>
        <end position="71"/>
    </location>
</feature>
<sequence length="174" mass="20228">MADHVHSKYKIFGGFGLILGLNLLIGFGVYKLLTASKISVDKVDLVNDNGARIAYVILFGVLFLFLILLMTQCKRIIADKDGITFINPLLPFLRKRSNWTDFDYFITVDEDSKYSKHEAIWFIKNEKINKRISSFYYSNYFDLLSQVKSKGKGKQYFDPFSQLFALLRLKKIRE</sequence>
<evidence type="ECO:0000256" key="1">
    <source>
        <dbReference type="SAM" id="Phobius"/>
    </source>
</evidence>
<dbReference type="EMBL" id="SZQL01000027">
    <property type="protein sequence ID" value="TKK64870.1"/>
    <property type="molecule type" value="Genomic_DNA"/>
</dbReference>
<comment type="caution">
    <text evidence="2">The sequence shown here is derived from an EMBL/GenBank/DDBJ whole genome shotgun (WGS) entry which is preliminary data.</text>
</comment>
<name>A0A4U3KRF2_9BACT</name>
<evidence type="ECO:0000313" key="2">
    <source>
        <dbReference type="EMBL" id="TKK64870.1"/>
    </source>
</evidence>
<keyword evidence="1" id="KW-1133">Transmembrane helix</keyword>
<keyword evidence="1" id="KW-0472">Membrane</keyword>
<protein>
    <submittedName>
        <fullName evidence="2">Uncharacterized protein</fullName>
    </submittedName>
</protein>
<keyword evidence="1" id="KW-0812">Transmembrane</keyword>
<accession>A0A4U3KRF2</accession>